<gene>
    <name evidence="2" type="primary">Haspin</name>
</gene>
<name>A0ABM4TZ29_DROSZ</name>
<evidence type="ECO:0000313" key="2">
    <source>
        <dbReference type="RefSeq" id="XP_070855218.1"/>
    </source>
</evidence>
<evidence type="ECO:0000313" key="1">
    <source>
        <dbReference type="Proteomes" id="UP001652628"/>
    </source>
</evidence>
<dbReference type="Proteomes" id="UP001652628">
    <property type="component" value="Unplaced"/>
</dbReference>
<dbReference type="GeneID" id="139354878"/>
<reference evidence="2" key="1">
    <citation type="submission" date="2025-08" db="UniProtKB">
        <authorList>
            <consortium name="RefSeq"/>
        </authorList>
    </citation>
    <scope>IDENTIFICATION</scope>
</reference>
<proteinExistence type="predicted"/>
<organism evidence="1 2">
    <name type="scientific">Drosophila suzukii</name>
    <name type="common">Spotted-wing drosophila fruit fly</name>
    <dbReference type="NCBI Taxonomy" id="28584"/>
    <lineage>
        <taxon>Eukaryota</taxon>
        <taxon>Metazoa</taxon>
        <taxon>Ecdysozoa</taxon>
        <taxon>Arthropoda</taxon>
        <taxon>Hexapoda</taxon>
        <taxon>Insecta</taxon>
        <taxon>Pterygota</taxon>
        <taxon>Neoptera</taxon>
        <taxon>Endopterygota</taxon>
        <taxon>Diptera</taxon>
        <taxon>Brachycera</taxon>
        <taxon>Muscomorpha</taxon>
        <taxon>Ephydroidea</taxon>
        <taxon>Drosophilidae</taxon>
        <taxon>Drosophila</taxon>
        <taxon>Sophophora</taxon>
    </lineage>
</organism>
<dbReference type="RefSeq" id="XP_070855218.1">
    <property type="nucleotide sequence ID" value="XM_070999117.1"/>
</dbReference>
<accession>A0ABM4TZ29</accession>
<sequence length="85" mass="10298">MERESGRQCERARCRHLDKKMELEFPKSDNRKTAFFLLSGRTLLSFHFTKRVRRRMPRITEEQLVIIFPKNKYPMVVLYYCKANG</sequence>
<keyword evidence="1" id="KW-1185">Reference proteome</keyword>
<protein>
    <submittedName>
        <fullName evidence="2">Uncharacterized protein Haspin isoform X13</fullName>
    </submittedName>
</protein>